<sequence length="74" mass="8251">MFDLNGAFEWVQGQAKIVIYIVLILVLVTMVWKRAWIAMVLYIIGVSAAVIFILEPDLLENIANWLAKTTSVGG</sequence>
<dbReference type="RefSeq" id="WP_017474147.1">
    <property type="nucleotide sequence ID" value="NZ_JARRUA010000024.1"/>
</dbReference>
<accession>A0A2I7ZK00</accession>
<organism evidence="2">
    <name type="scientific">Bacillus glycinifermentans</name>
    <dbReference type="NCBI Taxonomy" id="1664069"/>
    <lineage>
        <taxon>Bacteria</taxon>
        <taxon>Bacillati</taxon>
        <taxon>Bacillota</taxon>
        <taxon>Bacilli</taxon>
        <taxon>Bacillales</taxon>
        <taxon>Bacillaceae</taxon>
        <taxon>Bacillus</taxon>
    </lineage>
</organism>
<keyword evidence="2" id="KW-0614">Plasmid</keyword>
<keyword evidence="1" id="KW-1133">Transmembrane helix</keyword>
<proteinExistence type="predicted"/>
<keyword evidence="1" id="KW-0812">Transmembrane</keyword>
<dbReference type="EMBL" id="MF996509">
    <property type="protein sequence ID" value="AUS92806.1"/>
    <property type="molecule type" value="Genomic_DNA"/>
</dbReference>
<reference evidence="2" key="1">
    <citation type="submission" date="2017-09" db="EMBL/GenBank/DDBJ databases">
        <title>Sequences of three plasmids isolated from Bacillus glycinfermentans NCCP 15922.</title>
        <authorList>
            <person name="Yu W.-S."/>
            <person name="Do H.-N."/>
            <person name="Cheong H.-M."/>
            <person name="Hwang K.-J."/>
        </authorList>
    </citation>
    <scope>NUCLEOTIDE SEQUENCE</scope>
    <source>
        <strain evidence="2">KBN06P03352</strain>
        <plasmid evidence="2">unnamed1</plasmid>
    </source>
</reference>
<evidence type="ECO:0000256" key="1">
    <source>
        <dbReference type="SAM" id="Phobius"/>
    </source>
</evidence>
<evidence type="ECO:0000313" key="2">
    <source>
        <dbReference type="EMBL" id="AUS92806.1"/>
    </source>
</evidence>
<feature type="transmembrane region" description="Helical" evidence="1">
    <location>
        <begin position="35"/>
        <end position="54"/>
    </location>
</feature>
<dbReference type="AlphaFoldDB" id="A0A2I7ZK00"/>
<protein>
    <submittedName>
        <fullName evidence="2">Uncharacterized protein</fullName>
    </submittedName>
</protein>
<keyword evidence="1" id="KW-0472">Membrane</keyword>
<geneLocation type="plasmid" evidence="2">
    <name>unnamed1</name>
</geneLocation>
<name>A0A2I7ZK00_9BACI</name>
<feature type="transmembrane region" description="Helical" evidence="1">
    <location>
        <begin position="12"/>
        <end position="28"/>
    </location>
</feature>